<dbReference type="AlphaFoldDB" id="A0A7Y4P009"/>
<accession>A0A7Y4P009</accession>
<sequence length="507" mass="53949">MKRGRAHRPPAARRAAGRRAAGLGVALAVVGAVLVPGTSTATPERGTTPERVTWSGCPAETTAKFPLVPLQCARVPVPLDYGKPGGATIDIMVSRLVSSSPARRGVLLTNPGGPGAAGLSMPAELATLGMPASVLNRYDVVGMDPRGVGLSAPVSCGFAQGQAYAGNIPPYPADAAAVTRWAGVVKGVADQCATNDHDDRLRFMSTANTARDMDTIRAALGEEKLSYFGGSYGTALGAAYASLFPQRTDRVVLDSNSGDTVLTRESQRRFGLGAEQRFPDFAKFAANRSTAYGLGRTPAEVRRNFLRFAEQLETEPVLGYDGATFRIAVFAGIYADQDFPKTAQLWQSLKDHQPNLLSSKAETPSPYDNSMSAYLAVVCNDSAWPRDLAAYQRDVKDARQRYPLFGAAGANITPCAFWHHAPAEPPVKISQKGPANILILQNLRDPATPHVGGVLLRKAFGDRARLVSVDQGGHGAYVYSSNACVLNVATAFLVDGKRPRHDLRCDA</sequence>
<dbReference type="PANTHER" id="PTHR43248">
    <property type="entry name" value="2-SUCCINYL-6-HYDROXY-2,4-CYCLOHEXADIENE-1-CARBOXYLATE SYNTHASE"/>
    <property type="match status" value="1"/>
</dbReference>
<dbReference type="InterPro" id="IPR013595">
    <property type="entry name" value="Pept_S33_TAP-like_C"/>
</dbReference>
<comment type="caution">
    <text evidence="5">The sequence shown here is derived from an EMBL/GenBank/DDBJ whole genome shotgun (WGS) entry which is preliminary data.</text>
</comment>
<evidence type="ECO:0000313" key="5">
    <source>
        <dbReference type="EMBL" id="NOL41448.1"/>
    </source>
</evidence>
<dbReference type="GO" id="GO:0016787">
    <property type="term" value="F:hydrolase activity"/>
    <property type="evidence" value="ECO:0007669"/>
    <property type="project" value="UniProtKB-KW"/>
</dbReference>
<dbReference type="InterPro" id="IPR029058">
    <property type="entry name" value="AB_hydrolase_fold"/>
</dbReference>
<evidence type="ECO:0000256" key="3">
    <source>
        <dbReference type="ARBA" id="ARBA00022801"/>
    </source>
</evidence>
<gene>
    <name evidence="5" type="ORF">HPO96_14465</name>
</gene>
<protein>
    <submittedName>
        <fullName evidence="5">Alpha/beta fold hydrolase</fullName>
    </submittedName>
</protein>
<keyword evidence="3 5" id="KW-0378">Hydrolase</keyword>
<evidence type="ECO:0000256" key="1">
    <source>
        <dbReference type="ARBA" id="ARBA00010088"/>
    </source>
</evidence>
<dbReference type="InterPro" id="IPR051601">
    <property type="entry name" value="Serine_prot/Carboxylest_S33"/>
</dbReference>
<dbReference type="EMBL" id="JABJRC010000003">
    <property type="protein sequence ID" value="NOL41448.1"/>
    <property type="molecule type" value="Genomic_DNA"/>
</dbReference>
<feature type="domain" description="Peptidase S33 tripeptidyl aminopeptidase-like C-terminal" evidence="4">
    <location>
        <begin position="403"/>
        <end position="505"/>
    </location>
</feature>
<keyword evidence="2" id="KW-0732">Signal</keyword>
<dbReference type="PANTHER" id="PTHR43248:SF29">
    <property type="entry name" value="TRIPEPTIDYL AMINOPEPTIDASE"/>
    <property type="match status" value="1"/>
</dbReference>
<dbReference type="Proteomes" id="UP000534306">
    <property type="component" value="Unassembled WGS sequence"/>
</dbReference>
<evidence type="ECO:0000259" key="4">
    <source>
        <dbReference type="Pfam" id="PF08386"/>
    </source>
</evidence>
<evidence type="ECO:0000313" key="6">
    <source>
        <dbReference type="Proteomes" id="UP000534306"/>
    </source>
</evidence>
<evidence type="ECO:0000256" key="2">
    <source>
        <dbReference type="ARBA" id="ARBA00022729"/>
    </source>
</evidence>
<comment type="similarity">
    <text evidence="1">Belongs to the peptidase S33 family.</text>
</comment>
<reference evidence="5 6" key="1">
    <citation type="submission" date="2020-05" db="EMBL/GenBank/DDBJ databases">
        <title>Genome sequence of Kribbella sandramycini ATCC 39419.</title>
        <authorList>
            <person name="Maclea K.S."/>
            <person name="Fair J.L."/>
        </authorList>
    </citation>
    <scope>NUCLEOTIDE SEQUENCE [LARGE SCALE GENOMIC DNA]</scope>
    <source>
        <strain evidence="5 6">ATCC 39419</strain>
    </source>
</reference>
<dbReference type="SUPFAM" id="SSF53474">
    <property type="entry name" value="alpha/beta-Hydrolases"/>
    <property type="match status" value="1"/>
</dbReference>
<dbReference type="Gene3D" id="3.40.50.1820">
    <property type="entry name" value="alpha/beta hydrolase"/>
    <property type="match status" value="1"/>
</dbReference>
<dbReference type="Pfam" id="PF08386">
    <property type="entry name" value="Abhydrolase_4"/>
    <property type="match status" value="1"/>
</dbReference>
<organism evidence="5 6">
    <name type="scientific">Kribbella sandramycini</name>
    <dbReference type="NCBI Taxonomy" id="60450"/>
    <lineage>
        <taxon>Bacteria</taxon>
        <taxon>Bacillati</taxon>
        <taxon>Actinomycetota</taxon>
        <taxon>Actinomycetes</taxon>
        <taxon>Propionibacteriales</taxon>
        <taxon>Kribbellaceae</taxon>
        <taxon>Kribbella</taxon>
    </lineage>
</organism>
<name>A0A7Y4P009_9ACTN</name>
<keyword evidence="6" id="KW-1185">Reference proteome</keyword>
<proteinExistence type="inferred from homology"/>